<dbReference type="EMBL" id="CP000282">
    <property type="protein sequence ID" value="ABD82477.1"/>
    <property type="molecule type" value="Genomic_DNA"/>
</dbReference>
<gene>
    <name evidence="6" type="primary">xseB</name>
    <name evidence="8" type="ordered locus">Sde_3220</name>
</gene>
<comment type="subcellular location">
    <subcellularLocation>
        <location evidence="6">Cytoplasm</location>
    </subcellularLocation>
</comment>
<comment type="similarity">
    <text evidence="1 6">Belongs to the XseB family.</text>
</comment>
<evidence type="ECO:0000256" key="1">
    <source>
        <dbReference type="ARBA" id="ARBA00009998"/>
    </source>
</evidence>
<accession>Q21FQ2</accession>
<keyword evidence="7" id="KW-0175">Coiled coil</keyword>
<reference evidence="8 9" key="1">
    <citation type="journal article" date="2008" name="PLoS Genet.">
        <title>Complete genome sequence of the complex carbohydrate-degrading marine bacterium, Saccharophagus degradans strain 2-40 T.</title>
        <authorList>
            <person name="Weiner R.M."/>
            <person name="Taylor L.E.II."/>
            <person name="Henrissat B."/>
            <person name="Hauser L."/>
            <person name="Land M."/>
            <person name="Coutinho P.M."/>
            <person name="Rancurel C."/>
            <person name="Saunders E.H."/>
            <person name="Longmire A.G."/>
            <person name="Zhang H."/>
            <person name="Bayer E.A."/>
            <person name="Gilbert H.J."/>
            <person name="Larimer F."/>
            <person name="Zhulin I.B."/>
            <person name="Ekborg N.A."/>
            <person name="Lamed R."/>
            <person name="Richardson P.M."/>
            <person name="Borovok I."/>
            <person name="Hutcheson S."/>
        </authorList>
    </citation>
    <scope>NUCLEOTIDE SEQUENCE [LARGE SCALE GENOMIC DNA]</scope>
    <source>
        <strain evidence="9">2-40 / ATCC 43961 / DSM 17024</strain>
    </source>
</reference>
<dbReference type="InterPro" id="IPR037004">
    <property type="entry name" value="Exonuc_VII_ssu_sf"/>
</dbReference>
<dbReference type="GO" id="GO:0005829">
    <property type="term" value="C:cytosol"/>
    <property type="evidence" value="ECO:0007669"/>
    <property type="project" value="TreeGrafter"/>
</dbReference>
<dbReference type="eggNOG" id="COG1722">
    <property type="taxonomic scope" value="Bacteria"/>
</dbReference>
<dbReference type="SUPFAM" id="SSF116842">
    <property type="entry name" value="XseB-like"/>
    <property type="match status" value="1"/>
</dbReference>
<evidence type="ECO:0000256" key="7">
    <source>
        <dbReference type="SAM" id="Coils"/>
    </source>
</evidence>
<dbReference type="Pfam" id="PF02609">
    <property type="entry name" value="Exonuc_VII_S"/>
    <property type="match status" value="1"/>
</dbReference>
<dbReference type="HAMAP" id="MF_00337">
    <property type="entry name" value="Exonuc_7_S"/>
    <property type="match status" value="1"/>
</dbReference>
<dbReference type="GO" id="GO:0008855">
    <property type="term" value="F:exodeoxyribonuclease VII activity"/>
    <property type="evidence" value="ECO:0007669"/>
    <property type="project" value="UniProtKB-UniRule"/>
</dbReference>
<evidence type="ECO:0000256" key="5">
    <source>
        <dbReference type="ARBA" id="ARBA00022839"/>
    </source>
</evidence>
<keyword evidence="5 6" id="KW-0269">Exonuclease</keyword>
<dbReference type="NCBIfam" id="NF002140">
    <property type="entry name" value="PRK00977.1-4"/>
    <property type="match status" value="1"/>
</dbReference>
<dbReference type="AlphaFoldDB" id="Q21FQ2"/>
<evidence type="ECO:0000256" key="6">
    <source>
        <dbReference type="HAMAP-Rule" id="MF_00337"/>
    </source>
</evidence>
<evidence type="ECO:0000256" key="3">
    <source>
        <dbReference type="ARBA" id="ARBA00022722"/>
    </source>
</evidence>
<dbReference type="STRING" id="203122.Sde_3220"/>
<evidence type="ECO:0000313" key="8">
    <source>
        <dbReference type="EMBL" id="ABD82477.1"/>
    </source>
</evidence>
<evidence type="ECO:0000313" key="9">
    <source>
        <dbReference type="Proteomes" id="UP000001947"/>
    </source>
</evidence>
<keyword evidence="9" id="KW-1185">Reference proteome</keyword>
<comment type="function">
    <text evidence="6">Bidirectionally degrades single-stranded DNA into large acid-insoluble oligonucleotides, which are then degraded further into small acid-soluble oligonucleotides.</text>
</comment>
<keyword evidence="3 6" id="KW-0540">Nuclease</keyword>
<keyword evidence="4 6" id="KW-0378">Hydrolase</keyword>
<evidence type="ECO:0000256" key="4">
    <source>
        <dbReference type="ARBA" id="ARBA00022801"/>
    </source>
</evidence>
<feature type="coiled-coil region" evidence="7">
    <location>
        <begin position="79"/>
        <end position="106"/>
    </location>
</feature>
<dbReference type="PANTHER" id="PTHR34137:SF1">
    <property type="entry name" value="EXODEOXYRIBONUCLEASE 7 SMALL SUBUNIT"/>
    <property type="match status" value="1"/>
</dbReference>
<dbReference type="Gene3D" id="1.10.287.1040">
    <property type="entry name" value="Exonuclease VII, small subunit"/>
    <property type="match status" value="1"/>
</dbReference>
<dbReference type="GO" id="GO:0006308">
    <property type="term" value="P:DNA catabolic process"/>
    <property type="evidence" value="ECO:0007669"/>
    <property type="project" value="UniProtKB-UniRule"/>
</dbReference>
<dbReference type="KEGG" id="sde:Sde_3220"/>
<organism evidence="8 9">
    <name type="scientific">Saccharophagus degradans (strain 2-40 / ATCC 43961 / DSM 17024)</name>
    <dbReference type="NCBI Taxonomy" id="203122"/>
    <lineage>
        <taxon>Bacteria</taxon>
        <taxon>Pseudomonadati</taxon>
        <taxon>Pseudomonadota</taxon>
        <taxon>Gammaproteobacteria</taxon>
        <taxon>Cellvibrionales</taxon>
        <taxon>Cellvibrionaceae</taxon>
        <taxon>Saccharophagus</taxon>
    </lineage>
</organism>
<dbReference type="Proteomes" id="UP000001947">
    <property type="component" value="Chromosome"/>
</dbReference>
<proteinExistence type="inferred from homology"/>
<dbReference type="NCBIfam" id="TIGR01280">
    <property type="entry name" value="xseB"/>
    <property type="match status" value="1"/>
</dbReference>
<dbReference type="GO" id="GO:0009318">
    <property type="term" value="C:exodeoxyribonuclease VII complex"/>
    <property type="evidence" value="ECO:0007669"/>
    <property type="project" value="UniProtKB-UniRule"/>
</dbReference>
<dbReference type="PANTHER" id="PTHR34137">
    <property type="entry name" value="EXODEOXYRIBONUCLEASE 7 SMALL SUBUNIT"/>
    <property type="match status" value="1"/>
</dbReference>
<protein>
    <recommendedName>
        <fullName evidence="6">Exodeoxyribonuclease 7 small subunit</fullName>
        <ecNumber evidence="6">3.1.11.6</ecNumber>
    </recommendedName>
    <alternativeName>
        <fullName evidence="6">Exodeoxyribonuclease VII small subunit</fullName>
        <shortName evidence="6">Exonuclease VII small subunit</shortName>
    </alternativeName>
</protein>
<dbReference type="EC" id="3.1.11.6" evidence="6"/>
<sequence length="112" mass="12768">MTDRSRLGSVCIPRKRRAYRAFRLFFNHNHRAATLASKKKALNFEESLQTLEKLVTDLEKGDLSLEDSLKTFEEGIALTRHCQTALQEAEQKVQLLTEQNGEISSQPFDSEG</sequence>
<keyword evidence="2 6" id="KW-0963">Cytoplasm</keyword>
<dbReference type="InterPro" id="IPR003761">
    <property type="entry name" value="Exonuc_VII_S"/>
</dbReference>
<comment type="subunit">
    <text evidence="6">Heterooligomer composed of large and small subunits.</text>
</comment>
<name>Q21FQ2_SACD2</name>
<comment type="catalytic activity">
    <reaction evidence="6">
        <text>Exonucleolytic cleavage in either 5'- to 3'- or 3'- to 5'-direction to yield nucleoside 5'-phosphates.</text>
        <dbReference type="EC" id="3.1.11.6"/>
    </reaction>
</comment>
<evidence type="ECO:0000256" key="2">
    <source>
        <dbReference type="ARBA" id="ARBA00022490"/>
    </source>
</evidence>
<dbReference type="HOGENOM" id="CLU_2144012_0_0_6"/>